<proteinExistence type="predicted"/>
<keyword evidence="3" id="KW-1185">Reference proteome</keyword>
<dbReference type="Proteomes" id="UP000261905">
    <property type="component" value="Unassembled WGS sequence"/>
</dbReference>
<name>A0A371PN35_9BACL</name>
<dbReference type="OrthoDB" id="2662105at2"/>
<dbReference type="RefSeq" id="WP_116045296.1">
    <property type="nucleotide sequence ID" value="NZ_QUBQ01000001.1"/>
</dbReference>
<dbReference type="AlphaFoldDB" id="A0A371PN35"/>
<sequence>MKKVIAGGILLFCGIILYLGVYIPASQIAFKLGSWTTPPGRLGTALSQTGGTTPMVYAAIMMAVGACLLLWGCFLDDIRRKQNGKQVETSEQ</sequence>
<keyword evidence="1" id="KW-0472">Membrane</keyword>
<accession>A0A371PN35</accession>
<evidence type="ECO:0000313" key="2">
    <source>
        <dbReference type="EMBL" id="REK77588.1"/>
    </source>
</evidence>
<gene>
    <name evidence="2" type="ORF">DX130_11510</name>
</gene>
<comment type="caution">
    <text evidence="2">The sequence shown here is derived from an EMBL/GenBank/DDBJ whole genome shotgun (WGS) entry which is preliminary data.</text>
</comment>
<dbReference type="EMBL" id="QUBQ01000001">
    <property type="protein sequence ID" value="REK77588.1"/>
    <property type="molecule type" value="Genomic_DNA"/>
</dbReference>
<feature type="transmembrane region" description="Helical" evidence="1">
    <location>
        <begin position="55"/>
        <end position="75"/>
    </location>
</feature>
<keyword evidence="1" id="KW-1133">Transmembrane helix</keyword>
<evidence type="ECO:0000256" key="1">
    <source>
        <dbReference type="SAM" id="Phobius"/>
    </source>
</evidence>
<reference evidence="2 3" key="1">
    <citation type="submission" date="2018-08" db="EMBL/GenBank/DDBJ databases">
        <title>Paenibacillus sp. M4BSY-1, whole genome shotgun sequence.</title>
        <authorList>
            <person name="Tuo L."/>
        </authorList>
    </citation>
    <scope>NUCLEOTIDE SEQUENCE [LARGE SCALE GENOMIC DNA]</scope>
    <source>
        <strain evidence="2 3">M4BSY-1</strain>
    </source>
</reference>
<protein>
    <submittedName>
        <fullName evidence="2">Uncharacterized protein</fullName>
    </submittedName>
</protein>
<organism evidence="2 3">
    <name type="scientific">Paenibacillus paeoniae</name>
    <dbReference type="NCBI Taxonomy" id="2292705"/>
    <lineage>
        <taxon>Bacteria</taxon>
        <taxon>Bacillati</taxon>
        <taxon>Bacillota</taxon>
        <taxon>Bacilli</taxon>
        <taxon>Bacillales</taxon>
        <taxon>Paenibacillaceae</taxon>
        <taxon>Paenibacillus</taxon>
    </lineage>
</organism>
<keyword evidence="1" id="KW-0812">Transmembrane</keyword>
<evidence type="ECO:0000313" key="3">
    <source>
        <dbReference type="Proteomes" id="UP000261905"/>
    </source>
</evidence>